<dbReference type="PANTHER" id="PTHR43671">
    <property type="entry name" value="SERINE/THREONINE-PROTEIN KINASE NEK"/>
    <property type="match status" value="1"/>
</dbReference>
<feature type="region of interest" description="Disordered" evidence="6">
    <location>
        <begin position="128"/>
        <end position="147"/>
    </location>
</feature>
<dbReference type="PANTHER" id="PTHR43671:SF13">
    <property type="entry name" value="SERINE_THREONINE-PROTEIN KINASE NEK2"/>
    <property type="match status" value="1"/>
</dbReference>
<feature type="compositionally biased region" description="Low complexity" evidence="6">
    <location>
        <begin position="184"/>
        <end position="198"/>
    </location>
</feature>
<dbReference type="OrthoDB" id="219474at2"/>
<dbReference type="PROSITE" id="PS00108">
    <property type="entry name" value="PROTEIN_KINASE_ST"/>
    <property type="match status" value="1"/>
</dbReference>
<dbReference type="Gene3D" id="3.30.200.20">
    <property type="entry name" value="Phosphorylase Kinase, domain 1"/>
    <property type="match status" value="1"/>
</dbReference>
<evidence type="ECO:0000313" key="9">
    <source>
        <dbReference type="Proteomes" id="UP000011885"/>
    </source>
</evidence>
<feature type="compositionally biased region" description="Basic and acidic residues" evidence="6">
    <location>
        <begin position="134"/>
        <end position="147"/>
    </location>
</feature>
<evidence type="ECO:0000259" key="7">
    <source>
        <dbReference type="PROSITE" id="PS50011"/>
    </source>
</evidence>
<dbReference type="Pfam" id="PF00069">
    <property type="entry name" value="Pkinase"/>
    <property type="match status" value="1"/>
</dbReference>
<dbReference type="Gene3D" id="1.10.510.10">
    <property type="entry name" value="Transferase(Phosphotransferase) domain 1"/>
    <property type="match status" value="1"/>
</dbReference>
<dbReference type="GO" id="GO:0005524">
    <property type="term" value="F:ATP binding"/>
    <property type="evidence" value="ECO:0007669"/>
    <property type="project" value="UniProtKB-KW"/>
</dbReference>
<dbReference type="EC" id="2.7.11.1" evidence="1"/>
<feature type="compositionally biased region" description="Low complexity" evidence="6">
    <location>
        <begin position="491"/>
        <end position="528"/>
    </location>
</feature>
<evidence type="ECO:0000256" key="4">
    <source>
        <dbReference type="ARBA" id="ARBA00022777"/>
    </source>
</evidence>
<dbReference type="InterPro" id="IPR000719">
    <property type="entry name" value="Prot_kinase_dom"/>
</dbReference>
<evidence type="ECO:0000256" key="6">
    <source>
        <dbReference type="SAM" id="MobiDB-lite"/>
    </source>
</evidence>
<feature type="region of interest" description="Disordered" evidence="6">
    <location>
        <begin position="172"/>
        <end position="210"/>
    </location>
</feature>
<feature type="compositionally biased region" description="Polar residues" evidence="6">
    <location>
        <begin position="551"/>
        <end position="573"/>
    </location>
</feature>
<evidence type="ECO:0000256" key="3">
    <source>
        <dbReference type="ARBA" id="ARBA00022741"/>
    </source>
</evidence>
<feature type="region of interest" description="Disordered" evidence="6">
    <location>
        <begin position="454"/>
        <end position="584"/>
    </location>
</feature>
<reference evidence="8 9" key="1">
    <citation type="journal article" date="2013" name="Mar. Genomics">
        <title>Expression of sulfatases in Rhodopirellula baltica and the diversity of sulfatases in the genus Rhodopirellula.</title>
        <authorList>
            <person name="Wegner C.E."/>
            <person name="Richter-Heitmann T."/>
            <person name="Klindworth A."/>
            <person name="Klockow C."/>
            <person name="Richter M."/>
            <person name="Achstetter T."/>
            <person name="Glockner F.O."/>
            <person name="Harder J."/>
        </authorList>
    </citation>
    <scope>NUCLEOTIDE SEQUENCE [LARGE SCALE GENOMIC DNA]</scope>
    <source>
        <strain evidence="8 9">SM41</strain>
    </source>
</reference>
<dbReference type="EMBL" id="ANOH01000307">
    <property type="protein sequence ID" value="EMI54042.1"/>
    <property type="molecule type" value="Genomic_DNA"/>
</dbReference>
<keyword evidence="9" id="KW-1185">Reference proteome</keyword>
<dbReference type="Proteomes" id="UP000011885">
    <property type="component" value="Unassembled WGS sequence"/>
</dbReference>
<dbReference type="PATRIC" id="fig|1263870.3.peg.4783"/>
<evidence type="ECO:0000256" key="2">
    <source>
        <dbReference type="ARBA" id="ARBA00022679"/>
    </source>
</evidence>
<gene>
    <name evidence="8" type="ORF">RSSM_04517</name>
</gene>
<protein>
    <recommendedName>
        <fullName evidence="1">non-specific serine/threonine protein kinase</fullName>
        <ecNumber evidence="1">2.7.11.1</ecNumber>
    </recommendedName>
</protein>
<keyword evidence="2 8" id="KW-0808">Transferase</keyword>
<keyword evidence="4 8" id="KW-0418">Kinase</keyword>
<dbReference type="SMART" id="SM00220">
    <property type="entry name" value="S_TKc"/>
    <property type="match status" value="1"/>
</dbReference>
<dbReference type="SUPFAM" id="SSF56112">
    <property type="entry name" value="Protein kinase-like (PK-like)"/>
    <property type="match status" value="1"/>
</dbReference>
<name>M5TXU2_9BACT</name>
<dbReference type="InterPro" id="IPR050660">
    <property type="entry name" value="NEK_Ser/Thr_kinase"/>
</dbReference>
<organism evidence="8 9">
    <name type="scientific">Rhodopirellula sallentina SM41</name>
    <dbReference type="NCBI Taxonomy" id="1263870"/>
    <lineage>
        <taxon>Bacteria</taxon>
        <taxon>Pseudomonadati</taxon>
        <taxon>Planctomycetota</taxon>
        <taxon>Planctomycetia</taxon>
        <taxon>Pirellulales</taxon>
        <taxon>Pirellulaceae</taxon>
        <taxon>Rhodopirellula</taxon>
    </lineage>
</organism>
<comment type="caution">
    <text evidence="8">The sequence shown here is derived from an EMBL/GenBank/DDBJ whole genome shotgun (WGS) entry which is preliminary data.</text>
</comment>
<evidence type="ECO:0000256" key="1">
    <source>
        <dbReference type="ARBA" id="ARBA00012513"/>
    </source>
</evidence>
<evidence type="ECO:0000313" key="8">
    <source>
        <dbReference type="EMBL" id="EMI54042.1"/>
    </source>
</evidence>
<dbReference type="GO" id="GO:0004674">
    <property type="term" value="F:protein serine/threonine kinase activity"/>
    <property type="evidence" value="ECO:0007669"/>
    <property type="project" value="UniProtKB-KW"/>
</dbReference>
<dbReference type="InterPro" id="IPR011009">
    <property type="entry name" value="Kinase-like_dom_sf"/>
</dbReference>
<dbReference type="InterPro" id="IPR008271">
    <property type="entry name" value="Ser/Thr_kinase_AS"/>
</dbReference>
<dbReference type="PROSITE" id="PS50011">
    <property type="entry name" value="PROTEIN_KINASE_DOM"/>
    <property type="match status" value="1"/>
</dbReference>
<feature type="domain" description="Protein kinase" evidence="7">
    <location>
        <begin position="15"/>
        <end position="413"/>
    </location>
</feature>
<proteinExistence type="predicted"/>
<keyword evidence="5" id="KW-0067">ATP-binding</keyword>
<sequence>MTSLIQRGIEIVPGYTLVRRLGSGMAGEVWVARASGGVYVAIKIVRDMSMIGSKRELGALRIVREVKHTNLCPLIGVWFFDDDGELLSNAATDDILGRESSLIDTECLARDRPSDGMRETHAMGLADSAVDGETPEHDADADTDSHLRETGAYEGESRGSDADDSGFFAEIARRATPPPRRGSRTTSPRSNSSTTPTAGDRRNEDDPDTSLGEAKQMVIAMGLGDKTLHDRLIEMRAPGNAPENDNDPLHIAGGVPAPELLRYITGAASAIDELNIHHNIYHCDIKPQNILIVGGNAQVCDFGLARRVHENRRTQLAIGTPAYGAPEMLFDQTYTQTIDQYSLAITYYELRTGTLPFETSRRSSFLRAKANGELRLDALPAREREVIEKATRLDPDERYESCSQFAEKLNEAVYSTGVDGPGGRRNQAVLATAVCLMALLVGGGAYYLATRPDHAASETGGDEKIVPEDTIVTNGEPDVSPAPNQQPPSDTPDTSSSSAGSPADIAAVSSLDPDSSDSGLPGSDLPDGQMPDTEDLANSGEPDVAPELGFDSTSPSSTSLMGETPASEQTSVAATGDTEPELNETMPASLPEIATETPAPEPEPAAEPESIDDFLQLAAEDLKKQLDADASPWQRGELDGFIERIETFAPTLDSAGQWRAPAIATQTGEAFSELHRESLLDLAGRFRTALQNETEEAAIALPSDELAPYRTRVDMAIASSLIRATADAADENGDTQQDATVAARSKILSASLVSLREAIAPDDADASNSSISPRIADAAYLIALPTINQNEISFDSDDLARGERVEKDLARAMAMNVEPVRLSTIADSQGRCLLALREMRDQTTGQPGDNSDVLKSIDRLSMAFVRDLDRRTDHADRQNGWQRIRGPVNVLGHTVAGLTLWDADRLSDAMRHWIEVPNDSVMSQMGPDQWRNEVATRCLDWVRENSGANDRDISTLRYARSSKSREGVLSLAVKFADASEDLQQRIVPERFLLAVAKKDDTNASQLWDRMGLDLDDDRLTPQLGFALWTSCSRQHDAATSREQRIEVIPNLILGTLAQLNQRDRSRPVETAASLDPTVSQRIETTLQTLRDVADDDEDEAFAVLPADLATPSTRQLCERYVDEIRSATAPATYEGFLDRLELVRFAASTAASLEADSAEKDKLLLVAAEAFIQTRYEEIDDRPASRMIQTLYEYEDACDRRSRSQPTIHRQFLVARAADQRGFLSREDEDVLRHYVQARNAYTKLIENQKLPDDLRGSVYRCRASLLSRMAVLEPPTRKRELLELAAKDGSAAISYPPRWHHDNDDRLTTAADVNISTVRLVTDLEVAEKQKLLDDADRFLAEAIAVREQNGYPVFIQKTHRLNGYLFDLLMSPKGRRVSNREQRAMTLMSQLATEPIEGAGDDAISHTIPATSYRTRVHWHCMCAMVHRLAEHPEMAMSHIEHALHTAEDHLPRTDDRRHRAVLIYVQFRGPELLSGISKNGKADQSLVRELRSHLDTIIEPNAHFRKEKQGYVRDLDRMGK</sequence>
<accession>M5TXU2</accession>
<keyword evidence="8" id="KW-0723">Serine/threonine-protein kinase</keyword>
<keyword evidence="3" id="KW-0547">Nucleotide-binding</keyword>
<dbReference type="RefSeq" id="WP_008683300.1">
    <property type="nucleotide sequence ID" value="NZ_ANOH01000307.1"/>
</dbReference>
<feature type="compositionally biased region" description="Basic and acidic residues" evidence="6">
    <location>
        <begin position="454"/>
        <end position="467"/>
    </location>
</feature>
<evidence type="ECO:0000256" key="5">
    <source>
        <dbReference type="ARBA" id="ARBA00022840"/>
    </source>
</evidence>